<feature type="non-terminal residue" evidence="1">
    <location>
        <position position="324"/>
    </location>
</feature>
<keyword evidence="2" id="KW-1185">Reference proteome</keyword>
<gene>
    <name evidence="1" type="ORF">CLF_112188</name>
</gene>
<organism evidence="1 2">
    <name type="scientific">Clonorchis sinensis</name>
    <name type="common">Chinese liver fluke</name>
    <dbReference type="NCBI Taxonomy" id="79923"/>
    <lineage>
        <taxon>Eukaryota</taxon>
        <taxon>Metazoa</taxon>
        <taxon>Spiralia</taxon>
        <taxon>Lophotrochozoa</taxon>
        <taxon>Platyhelminthes</taxon>
        <taxon>Trematoda</taxon>
        <taxon>Digenea</taxon>
        <taxon>Opisthorchiida</taxon>
        <taxon>Opisthorchiata</taxon>
        <taxon>Opisthorchiidae</taxon>
        <taxon>Clonorchis</taxon>
    </lineage>
</organism>
<name>G7YVY3_CLOSI</name>
<evidence type="ECO:0000313" key="1">
    <source>
        <dbReference type="EMBL" id="GAA57113.1"/>
    </source>
</evidence>
<protein>
    <submittedName>
        <fullName evidence="1">Uncharacterized protein</fullName>
    </submittedName>
</protein>
<reference evidence="1" key="1">
    <citation type="journal article" date="2011" name="Genome Biol.">
        <title>The draft genome of the carcinogenic human liver fluke Clonorchis sinensis.</title>
        <authorList>
            <person name="Wang X."/>
            <person name="Chen W."/>
            <person name="Huang Y."/>
            <person name="Sun J."/>
            <person name="Men J."/>
            <person name="Liu H."/>
            <person name="Luo F."/>
            <person name="Guo L."/>
            <person name="Lv X."/>
            <person name="Deng C."/>
            <person name="Zhou C."/>
            <person name="Fan Y."/>
            <person name="Li X."/>
            <person name="Huang L."/>
            <person name="Hu Y."/>
            <person name="Liang C."/>
            <person name="Hu X."/>
            <person name="Xu J."/>
            <person name="Yu X."/>
        </authorList>
    </citation>
    <scope>NUCLEOTIDE SEQUENCE [LARGE SCALE GENOMIC DNA]</scope>
    <source>
        <strain evidence="1">Henan</strain>
    </source>
</reference>
<reference key="2">
    <citation type="submission" date="2011-10" db="EMBL/GenBank/DDBJ databases">
        <title>The genome and transcriptome sequence of Clonorchis sinensis provide insights into the carcinogenic liver fluke.</title>
        <authorList>
            <person name="Wang X."/>
            <person name="Huang Y."/>
            <person name="Chen W."/>
            <person name="Liu H."/>
            <person name="Guo L."/>
            <person name="Chen Y."/>
            <person name="Luo F."/>
            <person name="Zhou W."/>
            <person name="Sun J."/>
            <person name="Mao Q."/>
            <person name="Liang P."/>
            <person name="Zhou C."/>
            <person name="Tian Y."/>
            <person name="Men J."/>
            <person name="Lv X."/>
            <person name="Huang L."/>
            <person name="Zhou J."/>
            <person name="Hu Y."/>
            <person name="Li R."/>
            <person name="Zhang F."/>
            <person name="Lei H."/>
            <person name="Li X."/>
            <person name="Hu X."/>
            <person name="Liang C."/>
            <person name="Xu J."/>
            <person name="Wu Z."/>
            <person name="Yu X."/>
        </authorList>
    </citation>
    <scope>NUCLEOTIDE SEQUENCE</scope>
    <source>
        <strain>Henan</strain>
    </source>
</reference>
<dbReference type="Proteomes" id="UP000008909">
    <property type="component" value="Unassembled WGS sequence"/>
</dbReference>
<evidence type="ECO:0000313" key="2">
    <source>
        <dbReference type="Proteomes" id="UP000008909"/>
    </source>
</evidence>
<accession>G7YVY3</accession>
<proteinExistence type="predicted"/>
<dbReference type="EMBL" id="DF144548">
    <property type="protein sequence ID" value="GAA57113.1"/>
    <property type="molecule type" value="Genomic_DNA"/>
</dbReference>
<dbReference type="AlphaFoldDB" id="G7YVY3"/>
<sequence>MRRPGAAHSVAWKHHKGEIQLDSSDNVISISDEMFAGEQNFNQSRFSQRTLGTFTERNVHLGEIGRNTQKTVMPDVGNFDKQSPPPLTYKGEYFSPSNPDVTEENNTTYLKPDFLEPLTVTKFQVDAQTILCPHVLMTDKNEYKVANPCNARPSSPLEQYARVTVIWLHEKDVPPDGSLVTEIFSGSPSLDRSNGGPEIGFEPRTFRLKTVVSHPVLVPDRIVNRFIPMIGQAVSIQNDNKPTWFRLNSNLDRMSDKRSKTDSSALLGNLAVSQPSCFLRVARQLGTERVLQLNSLNSTLVPAATVSTTGKRECGTYNEALEAK</sequence>